<dbReference type="GO" id="GO:0004674">
    <property type="term" value="F:protein serine/threonine kinase activity"/>
    <property type="evidence" value="ECO:0007669"/>
    <property type="project" value="TreeGrafter"/>
</dbReference>
<evidence type="ECO:0000313" key="6">
    <source>
        <dbReference type="EMBL" id="KAK7692292.1"/>
    </source>
</evidence>
<keyword evidence="7" id="KW-1185">Reference proteome</keyword>
<dbReference type="PANTHER" id="PTHR44329:SF288">
    <property type="entry name" value="MITOGEN-ACTIVATED PROTEIN KINASE KINASE KINASE 20"/>
    <property type="match status" value="1"/>
</dbReference>
<organism evidence="6 7">
    <name type="scientific">Cerrena zonata</name>
    <dbReference type="NCBI Taxonomy" id="2478898"/>
    <lineage>
        <taxon>Eukaryota</taxon>
        <taxon>Fungi</taxon>
        <taxon>Dikarya</taxon>
        <taxon>Basidiomycota</taxon>
        <taxon>Agaricomycotina</taxon>
        <taxon>Agaricomycetes</taxon>
        <taxon>Polyporales</taxon>
        <taxon>Cerrenaceae</taxon>
        <taxon>Cerrena</taxon>
    </lineage>
</organism>
<dbReference type="InterPro" id="IPR011009">
    <property type="entry name" value="Kinase-like_dom_sf"/>
</dbReference>
<proteinExistence type="predicted"/>
<gene>
    <name evidence="6" type="ORF">QCA50_003917</name>
</gene>
<keyword evidence="1" id="KW-0808">Transferase</keyword>
<protein>
    <recommendedName>
        <fullName evidence="5">Protein kinase domain-containing protein</fullName>
    </recommendedName>
</protein>
<evidence type="ECO:0000259" key="5">
    <source>
        <dbReference type="PROSITE" id="PS50011"/>
    </source>
</evidence>
<evidence type="ECO:0000256" key="1">
    <source>
        <dbReference type="ARBA" id="ARBA00022679"/>
    </source>
</evidence>
<dbReference type="PROSITE" id="PS50011">
    <property type="entry name" value="PROTEIN_KINASE_DOM"/>
    <property type="match status" value="1"/>
</dbReference>
<dbReference type="AlphaFoldDB" id="A0AAW0GQP0"/>
<sequence>MGAIAKYTTPAFLNNTPYLRNIVETLETHRSANAKCTVCDKNEAVAEYAHCCSIACAHQAFVIACQLESALPDAKAQCIVHWKDDVAQHAMNVMLAIVINSSDTATQQRTRRLLMMLANNNKTLPSSVFLEGNNVDTSDRQSGGGFGDVYRTTYGGMTVAAKRLRRFQQDSMDEQILKVKRWRCCYEALMWKTLKHERLLPLSGILKTDPDYFMISPWHGDGDGGRFLIDMVRNHERYRWGHFYQLFVYRWLLQVVQGLQYLHEQGVVHGDLHSGNVIVVNRRPGEKDHFEFDIVLADFGLSVIREANSNQQGSIRGGGVLAPEQMRDDDSPCGRPTVQSDIFTFAALCYRLYTTRSIYPNMMAHNKDRAIFALRPLDREVTVKVQGEDVLVVIPDELWEIIEKCWTVAEDRPSLDWIGEKLKGMQGSLFSEQ</sequence>
<comment type="caution">
    <text evidence="6">The sequence shown here is derived from an EMBL/GenBank/DDBJ whole genome shotgun (WGS) entry which is preliminary data.</text>
</comment>
<dbReference type="CDD" id="cd00180">
    <property type="entry name" value="PKc"/>
    <property type="match status" value="1"/>
</dbReference>
<dbReference type="Pfam" id="PF00069">
    <property type="entry name" value="Pkinase"/>
    <property type="match status" value="1"/>
</dbReference>
<dbReference type="EMBL" id="JASBNA010000004">
    <property type="protein sequence ID" value="KAK7692292.1"/>
    <property type="molecule type" value="Genomic_DNA"/>
</dbReference>
<evidence type="ECO:0000313" key="7">
    <source>
        <dbReference type="Proteomes" id="UP001385951"/>
    </source>
</evidence>
<evidence type="ECO:0000256" key="2">
    <source>
        <dbReference type="ARBA" id="ARBA00022741"/>
    </source>
</evidence>
<evidence type="ECO:0000256" key="3">
    <source>
        <dbReference type="ARBA" id="ARBA00022777"/>
    </source>
</evidence>
<reference evidence="6 7" key="1">
    <citation type="submission" date="2022-09" db="EMBL/GenBank/DDBJ databases">
        <authorList>
            <person name="Palmer J.M."/>
        </authorList>
    </citation>
    <scope>NUCLEOTIDE SEQUENCE [LARGE SCALE GENOMIC DNA]</scope>
    <source>
        <strain evidence="6 7">DSM 7382</strain>
    </source>
</reference>
<dbReference type="Gene3D" id="1.10.510.10">
    <property type="entry name" value="Transferase(Phosphotransferase) domain 1"/>
    <property type="match status" value="1"/>
</dbReference>
<name>A0AAW0GQP0_9APHY</name>
<keyword evidence="2" id="KW-0547">Nucleotide-binding</keyword>
<dbReference type="PANTHER" id="PTHR44329">
    <property type="entry name" value="SERINE/THREONINE-PROTEIN KINASE TNNI3K-RELATED"/>
    <property type="match status" value="1"/>
</dbReference>
<dbReference type="InterPro" id="IPR000719">
    <property type="entry name" value="Prot_kinase_dom"/>
</dbReference>
<accession>A0AAW0GQP0</accession>
<keyword evidence="4" id="KW-0067">ATP-binding</keyword>
<keyword evidence="3" id="KW-0418">Kinase</keyword>
<dbReference type="Gene3D" id="3.30.200.20">
    <property type="entry name" value="Phosphorylase Kinase, domain 1"/>
    <property type="match status" value="1"/>
</dbReference>
<dbReference type="InterPro" id="IPR051681">
    <property type="entry name" value="Ser/Thr_Kinases-Pseudokinases"/>
</dbReference>
<feature type="domain" description="Protein kinase" evidence="5">
    <location>
        <begin position="135"/>
        <end position="430"/>
    </location>
</feature>
<dbReference type="Proteomes" id="UP001385951">
    <property type="component" value="Unassembled WGS sequence"/>
</dbReference>
<evidence type="ECO:0000256" key="4">
    <source>
        <dbReference type="ARBA" id="ARBA00022840"/>
    </source>
</evidence>
<dbReference type="SUPFAM" id="SSF56112">
    <property type="entry name" value="Protein kinase-like (PK-like)"/>
    <property type="match status" value="1"/>
</dbReference>
<dbReference type="GO" id="GO:0005524">
    <property type="term" value="F:ATP binding"/>
    <property type="evidence" value="ECO:0007669"/>
    <property type="project" value="UniProtKB-KW"/>
</dbReference>